<dbReference type="EMBL" id="BAABAH010000012">
    <property type="protein sequence ID" value="GAA3827900.1"/>
    <property type="molecule type" value="Genomic_DNA"/>
</dbReference>
<keyword evidence="2" id="KW-1133">Transmembrane helix</keyword>
<keyword evidence="2" id="KW-0472">Membrane</keyword>
<feature type="compositionally biased region" description="Basic and acidic residues" evidence="1">
    <location>
        <begin position="12"/>
        <end position="45"/>
    </location>
</feature>
<feature type="transmembrane region" description="Helical" evidence="2">
    <location>
        <begin position="85"/>
        <end position="104"/>
    </location>
</feature>
<name>A0ABP7IVA8_9ACTN</name>
<feature type="transmembrane region" description="Helical" evidence="2">
    <location>
        <begin position="110"/>
        <end position="129"/>
    </location>
</feature>
<sequence length="212" mass="22783">MSGSAAGADADELARRAADAERRAADAERRAQEAERRAADAEEEVDRLTAEVAELRAVDEPFSIFGGADPDEAAALGSDGTDPRVVPLALGATAVVGAMVALLALLNGNLFTPFGLVILALTCALAYAATRARPQPVEVNLTRGILYAEHKGTTYRFDLRSDTTQVEMVGQPGDAYWQVKFLRRNMDPFVVDTDMVDPAAFVAQLREYRPSL</sequence>
<protein>
    <recommendedName>
        <fullName evidence="5">PH domain-containing protein</fullName>
    </recommendedName>
</protein>
<keyword evidence="4" id="KW-1185">Reference proteome</keyword>
<accession>A0ABP7IVA8</accession>
<evidence type="ECO:0008006" key="5">
    <source>
        <dbReference type="Google" id="ProtNLM"/>
    </source>
</evidence>
<gene>
    <name evidence="3" type="ORF">GCM10022242_31650</name>
</gene>
<organism evidence="3 4">
    <name type="scientific">Nocardioides panacisoli</name>
    <dbReference type="NCBI Taxonomy" id="627624"/>
    <lineage>
        <taxon>Bacteria</taxon>
        <taxon>Bacillati</taxon>
        <taxon>Actinomycetota</taxon>
        <taxon>Actinomycetes</taxon>
        <taxon>Propionibacteriales</taxon>
        <taxon>Nocardioidaceae</taxon>
        <taxon>Nocardioides</taxon>
    </lineage>
</organism>
<feature type="region of interest" description="Disordered" evidence="1">
    <location>
        <begin position="1"/>
        <end position="45"/>
    </location>
</feature>
<evidence type="ECO:0000313" key="4">
    <source>
        <dbReference type="Proteomes" id="UP001501821"/>
    </source>
</evidence>
<keyword evidence="2" id="KW-0812">Transmembrane</keyword>
<evidence type="ECO:0000313" key="3">
    <source>
        <dbReference type="EMBL" id="GAA3827900.1"/>
    </source>
</evidence>
<dbReference type="Proteomes" id="UP001501821">
    <property type="component" value="Unassembled WGS sequence"/>
</dbReference>
<evidence type="ECO:0000256" key="1">
    <source>
        <dbReference type="SAM" id="MobiDB-lite"/>
    </source>
</evidence>
<proteinExistence type="predicted"/>
<comment type="caution">
    <text evidence="3">The sequence shown here is derived from an EMBL/GenBank/DDBJ whole genome shotgun (WGS) entry which is preliminary data.</text>
</comment>
<reference evidence="4" key="1">
    <citation type="journal article" date="2019" name="Int. J. Syst. Evol. Microbiol.">
        <title>The Global Catalogue of Microorganisms (GCM) 10K type strain sequencing project: providing services to taxonomists for standard genome sequencing and annotation.</title>
        <authorList>
            <consortium name="The Broad Institute Genomics Platform"/>
            <consortium name="The Broad Institute Genome Sequencing Center for Infectious Disease"/>
            <person name="Wu L."/>
            <person name="Ma J."/>
        </authorList>
    </citation>
    <scope>NUCLEOTIDE SEQUENCE [LARGE SCALE GENOMIC DNA]</scope>
    <source>
        <strain evidence="4">JCM 16953</strain>
    </source>
</reference>
<evidence type="ECO:0000256" key="2">
    <source>
        <dbReference type="SAM" id="Phobius"/>
    </source>
</evidence>